<gene>
    <name evidence="2" type="ORF">RJT34_20600</name>
</gene>
<dbReference type="EMBL" id="JAYKXN010000005">
    <property type="protein sequence ID" value="KAK7285819.1"/>
    <property type="molecule type" value="Genomic_DNA"/>
</dbReference>
<dbReference type="Proteomes" id="UP001359559">
    <property type="component" value="Unassembled WGS sequence"/>
</dbReference>
<keyword evidence="3" id="KW-1185">Reference proteome</keyword>
<comment type="caution">
    <text evidence="2">The sequence shown here is derived from an EMBL/GenBank/DDBJ whole genome shotgun (WGS) entry which is preliminary data.</text>
</comment>
<reference evidence="2 3" key="1">
    <citation type="submission" date="2024-01" db="EMBL/GenBank/DDBJ databases">
        <title>The genomes of 5 underutilized Papilionoideae crops provide insights into root nodulation and disease resistance.</title>
        <authorList>
            <person name="Yuan L."/>
        </authorList>
    </citation>
    <scope>NUCLEOTIDE SEQUENCE [LARGE SCALE GENOMIC DNA]</scope>
    <source>
        <strain evidence="2">LY-2023</strain>
        <tissue evidence="2">Leaf</tissue>
    </source>
</reference>
<proteinExistence type="predicted"/>
<evidence type="ECO:0000313" key="2">
    <source>
        <dbReference type="EMBL" id="KAK7285819.1"/>
    </source>
</evidence>
<feature type="region of interest" description="Disordered" evidence="1">
    <location>
        <begin position="18"/>
        <end position="49"/>
    </location>
</feature>
<name>A0AAN9IU47_CLITE</name>
<feature type="compositionally biased region" description="Basic and acidic residues" evidence="1">
    <location>
        <begin position="18"/>
        <end position="43"/>
    </location>
</feature>
<evidence type="ECO:0000313" key="3">
    <source>
        <dbReference type="Proteomes" id="UP001359559"/>
    </source>
</evidence>
<accession>A0AAN9IU47</accession>
<dbReference type="AlphaFoldDB" id="A0AAN9IU47"/>
<protein>
    <submittedName>
        <fullName evidence="2">Uncharacterized protein</fullName>
    </submittedName>
</protein>
<sequence length="131" mass="15359">MHRISTIGLISLDKTFEESMAESEKERDNEIDRVEEYEGEEKNNNSQIPDTSLAELNMLLVSLSLFNFSSQECLENEESQQIIKDEAVMAATCIQKLQTRRREKHEHKLGRKPFSSRFQTRIRDSRHGRKM</sequence>
<organism evidence="2 3">
    <name type="scientific">Clitoria ternatea</name>
    <name type="common">Butterfly pea</name>
    <dbReference type="NCBI Taxonomy" id="43366"/>
    <lineage>
        <taxon>Eukaryota</taxon>
        <taxon>Viridiplantae</taxon>
        <taxon>Streptophyta</taxon>
        <taxon>Embryophyta</taxon>
        <taxon>Tracheophyta</taxon>
        <taxon>Spermatophyta</taxon>
        <taxon>Magnoliopsida</taxon>
        <taxon>eudicotyledons</taxon>
        <taxon>Gunneridae</taxon>
        <taxon>Pentapetalae</taxon>
        <taxon>rosids</taxon>
        <taxon>fabids</taxon>
        <taxon>Fabales</taxon>
        <taxon>Fabaceae</taxon>
        <taxon>Papilionoideae</taxon>
        <taxon>50 kb inversion clade</taxon>
        <taxon>NPAAA clade</taxon>
        <taxon>indigoferoid/millettioid clade</taxon>
        <taxon>Phaseoleae</taxon>
        <taxon>Clitoria</taxon>
    </lineage>
</organism>
<feature type="region of interest" description="Disordered" evidence="1">
    <location>
        <begin position="100"/>
        <end position="131"/>
    </location>
</feature>
<evidence type="ECO:0000256" key="1">
    <source>
        <dbReference type="SAM" id="MobiDB-lite"/>
    </source>
</evidence>
<feature type="compositionally biased region" description="Basic residues" evidence="1">
    <location>
        <begin position="100"/>
        <end position="111"/>
    </location>
</feature>